<dbReference type="Proteomes" id="UP000679848">
    <property type="component" value="Chromosome"/>
</dbReference>
<dbReference type="RefSeq" id="WP_050624219.1">
    <property type="nucleotide sequence ID" value="NZ_AP023420.1"/>
</dbReference>
<dbReference type="Pfam" id="PF18954">
    <property type="entry name" value="DUF5697"/>
    <property type="match status" value="1"/>
</dbReference>
<dbReference type="KEGG" id="pfaa:MM59RIKEN_06000"/>
<dbReference type="InterPro" id="IPR043752">
    <property type="entry name" value="DUF5697"/>
</dbReference>
<evidence type="ECO:0000313" key="1">
    <source>
        <dbReference type="EMBL" id="BCK83281.1"/>
    </source>
</evidence>
<gene>
    <name evidence="1" type="ORF">MM59RIKEN_06000</name>
</gene>
<dbReference type="GeneID" id="78198832"/>
<sequence>MLLQEEQYIIHWLTEYGPLPKAQIVRMLKDKPPKTAEKIIRALKNEVMLHEISGGYYLGVDPMCQPDQRMILAVWVLLQFIDRVDPMAHYPATYPSQIFFLKEDIGYEIVVLYDGEQHLTRLLQPQEDLRYILVLPHINMAQELVLPSAPHLFATVDYNGQETPDVRFFTESEGDTYAAV</sequence>
<name>A0A810QCF5_9FIRM</name>
<protein>
    <submittedName>
        <fullName evidence="1">Uncharacterized protein</fullName>
    </submittedName>
</protein>
<accession>A0A810QCF5</accession>
<dbReference type="AlphaFoldDB" id="A0A810QCF5"/>
<keyword evidence="2" id="KW-1185">Reference proteome</keyword>
<reference evidence="1" key="1">
    <citation type="submission" date="2020-09" db="EMBL/GenBank/DDBJ databases">
        <title>New species isolated from human feces.</title>
        <authorList>
            <person name="Kitahara M."/>
            <person name="Shigeno Y."/>
            <person name="Shime M."/>
            <person name="Matsumoto Y."/>
            <person name="Nakamura S."/>
            <person name="Motooka D."/>
            <person name="Fukuoka S."/>
            <person name="Nishikawa H."/>
            <person name="Benno Y."/>
        </authorList>
    </citation>
    <scope>NUCLEOTIDE SEQUENCE</scope>
    <source>
        <strain evidence="1">MM59</strain>
    </source>
</reference>
<dbReference type="EMBL" id="AP023420">
    <property type="protein sequence ID" value="BCK83281.1"/>
    <property type="molecule type" value="Genomic_DNA"/>
</dbReference>
<proteinExistence type="predicted"/>
<evidence type="ECO:0000313" key="2">
    <source>
        <dbReference type="Proteomes" id="UP000679848"/>
    </source>
</evidence>
<organism evidence="1 2">
    <name type="scientific">Pusillibacter faecalis</name>
    <dbReference type="NCBI Taxonomy" id="2714358"/>
    <lineage>
        <taxon>Bacteria</taxon>
        <taxon>Bacillati</taxon>
        <taxon>Bacillota</taxon>
        <taxon>Clostridia</taxon>
        <taxon>Eubacteriales</taxon>
        <taxon>Oscillospiraceae</taxon>
        <taxon>Pusillibacter</taxon>
    </lineage>
</organism>